<comment type="similarity">
    <text evidence="1">Belongs to the aldehyde dehydrogenase family.</text>
</comment>
<gene>
    <name evidence="4" type="ORF">GGE16_005768</name>
</gene>
<dbReference type="GO" id="GO:0008886">
    <property type="term" value="F:glyceraldehyde-3-phosphate dehydrogenase (NADP+) (non-phosphorylating) activity"/>
    <property type="evidence" value="ECO:0007669"/>
    <property type="project" value="UniProtKB-EC"/>
</dbReference>
<dbReference type="GO" id="GO:0008911">
    <property type="term" value="F:lactaldehyde dehydrogenase (NAD+) activity"/>
    <property type="evidence" value="ECO:0007669"/>
    <property type="project" value="TreeGrafter"/>
</dbReference>
<accession>A0AAE2MRI5</accession>
<sequence>MMHNLALTQTTVLEEIAVTSPFDGTLVGTVVETCAASVDALLGRARRGAQIARTLPRHRRSAILEKAAAAIEAAREEFALLIVKEAGKTITQARKETTRCVNTLKLSADEAKRNAGEVIPFDSYAGSESRQGWYTREPLGIIAAITPYNDPLNLVAHKLGPAIAGGNAVLLKPSELTPLSAIKLVEVLVESGLPEGIITVAIGGPELGKALVAARDVRMISFTGGFATGEAIAKTAGLKKLAMDLGGNAPVIVMENCNFDAAVEACVSGAYWAAGQNCIGTQRILIQRPIYEQFKAKFVADTSKLKTGNPLDDDTDVGPMISEKAVGRAVAMVERALAAGATLLCGHKPAGNLYPPTVLESVPTSCDVWGEEVFAPIVILQPFDGLADAIDLANSPDYSLHAGIFTNDLEGALEAASKIEAGGVMINDSSDYRFDAMPFGGFKYGSMGREGVRFAYEDMTQPKVVCINRLKT</sequence>
<evidence type="ECO:0000256" key="1">
    <source>
        <dbReference type="ARBA" id="ARBA00009986"/>
    </source>
</evidence>
<dbReference type="Pfam" id="PF00171">
    <property type="entry name" value="Aldedh"/>
    <property type="match status" value="1"/>
</dbReference>
<organism evidence="4 5">
    <name type="scientific">Rhizobium leguminosarum</name>
    <dbReference type="NCBI Taxonomy" id="384"/>
    <lineage>
        <taxon>Bacteria</taxon>
        <taxon>Pseudomonadati</taxon>
        <taxon>Pseudomonadota</taxon>
        <taxon>Alphaproteobacteria</taxon>
        <taxon>Hyphomicrobiales</taxon>
        <taxon>Rhizobiaceae</taxon>
        <taxon>Rhizobium/Agrobacterium group</taxon>
        <taxon>Rhizobium</taxon>
    </lineage>
</organism>
<dbReference type="InterPro" id="IPR051020">
    <property type="entry name" value="ALDH-related_metabolic_enz"/>
</dbReference>
<dbReference type="SUPFAM" id="SSF53720">
    <property type="entry name" value="ALDH-like"/>
    <property type="match status" value="1"/>
</dbReference>
<evidence type="ECO:0000313" key="5">
    <source>
        <dbReference type="Proteomes" id="UP000538507"/>
    </source>
</evidence>
<name>A0AAE2MRI5_RHILE</name>
<evidence type="ECO:0000256" key="2">
    <source>
        <dbReference type="ARBA" id="ARBA00023002"/>
    </source>
</evidence>
<dbReference type="PANTHER" id="PTHR42991:SF1">
    <property type="entry name" value="ALDEHYDE DEHYDROGENASE"/>
    <property type="match status" value="1"/>
</dbReference>
<feature type="domain" description="Aldehyde dehydrogenase" evidence="3">
    <location>
        <begin position="14"/>
        <end position="465"/>
    </location>
</feature>
<dbReference type="EC" id="1.2.1.9" evidence="4"/>
<comment type="caution">
    <text evidence="4">The sequence shown here is derived from an EMBL/GenBank/DDBJ whole genome shotgun (WGS) entry which is preliminary data.</text>
</comment>
<dbReference type="AlphaFoldDB" id="A0AAE2MRI5"/>
<keyword evidence="2 4" id="KW-0560">Oxidoreductase</keyword>
<dbReference type="InterPro" id="IPR016162">
    <property type="entry name" value="Ald_DH_N"/>
</dbReference>
<dbReference type="CDD" id="cd07149">
    <property type="entry name" value="ALDH_y4uC"/>
    <property type="match status" value="1"/>
</dbReference>
<dbReference type="InterPro" id="IPR016161">
    <property type="entry name" value="Ald_DH/histidinol_DH"/>
</dbReference>
<dbReference type="Proteomes" id="UP000538507">
    <property type="component" value="Unassembled WGS sequence"/>
</dbReference>
<evidence type="ECO:0000313" key="4">
    <source>
        <dbReference type="EMBL" id="MBB4293674.1"/>
    </source>
</evidence>
<protein>
    <submittedName>
        <fullName evidence="4">Glyceraldehyde-3-phosphate dehydrogenase (NADP+)</fullName>
        <ecNumber evidence="4">1.2.1.9</ecNumber>
    </submittedName>
</protein>
<dbReference type="Gene3D" id="3.40.605.10">
    <property type="entry name" value="Aldehyde Dehydrogenase, Chain A, domain 1"/>
    <property type="match status" value="1"/>
</dbReference>
<reference evidence="4 5" key="1">
    <citation type="submission" date="2020-08" db="EMBL/GenBank/DDBJ databases">
        <title>Genomic Encyclopedia of Type Strains, Phase IV (KMG-V): Genome sequencing to study the core and pangenomes of soil and plant-associated prokaryotes.</title>
        <authorList>
            <person name="Whitman W."/>
        </authorList>
    </citation>
    <scope>NUCLEOTIDE SEQUENCE [LARGE SCALE GENOMIC DNA]</scope>
    <source>
        <strain evidence="4 5">SEMIA 415</strain>
    </source>
</reference>
<dbReference type="Gene3D" id="3.40.309.10">
    <property type="entry name" value="Aldehyde Dehydrogenase, Chain A, domain 2"/>
    <property type="match status" value="1"/>
</dbReference>
<evidence type="ECO:0000259" key="3">
    <source>
        <dbReference type="Pfam" id="PF00171"/>
    </source>
</evidence>
<dbReference type="InterPro" id="IPR015590">
    <property type="entry name" value="Aldehyde_DH_dom"/>
</dbReference>
<dbReference type="InterPro" id="IPR016163">
    <property type="entry name" value="Ald_DH_C"/>
</dbReference>
<dbReference type="PANTHER" id="PTHR42991">
    <property type="entry name" value="ALDEHYDE DEHYDROGENASE"/>
    <property type="match status" value="1"/>
</dbReference>
<dbReference type="EMBL" id="JACIGO010000011">
    <property type="protein sequence ID" value="MBB4293674.1"/>
    <property type="molecule type" value="Genomic_DNA"/>
</dbReference>
<dbReference type="RefSeq" id="WP_085739471.1">
    <property type="nucleotide sequence ID" value="NZ_JACHAZ010000006.1"/>
</dbReference>
<proteinExistence type="inferred from homology"/>